<name>A0ABS6HQD6_MYCGD</name>
<organism evidence="2 3">
    <name type="scientific">Mycolicibacterium goodii</name>
    <name type="common">Mycobacterium goodii</name>
    <dbReference type="NCBI Taxonomy" id="134601"/>
    <lineage>
        <taxon>Bacteria</taxon>
        <taxon>Bacillati</taxon>
        <taxon>Actinomycetota</taxon>
        <taxon>Actinomycetes</taxon>
        <taxon>Mycobacteriales</taxon>
        <taxon>Mycobacteriaceae</taxon>
        <taxon>Mycolicibacterium</taxon>
    </lineage>
</organism>
<evidence type="ECO:0000256" key="1">
    <source>
        <dbReference type="SAM" id="MobiDB-lite"/>
    </source>
</evidence>
<comment type="caution">
    <text evidence="2">The sequence shown here is derived from an EMBL/GenBank/DDBJ whole genome shotgun (WGS) entry which is preliminary data.</text>
</comment>
<dbReference type="Proteomes" id="UP000696413">
    <property type="component" value="Unassembled WGS sequence"/>
</dbReference>
<gene>
    <name evidence="2" type="ORF">KL859_14765</name>
</gene>
<accession>A0ABS6HQD6</accession>
<sequence>MPEGVNVVVEDGFATVEFVDKKLGGPALAKVFAQGTPPELVEKRTRPRVTYTMPEGNARAAGLLDEATEEPADGTWPDGEPNDDWKRPELDSYAAALGLDTRGLPNKDAVLKAIHDKEAEQ</sequence>
<reference evidence="2 3" key="1">
    <citation type="submission" date="2021-05" db="EMBL/GenBank/DDBJ databases">
        <title>Draft Genome Sequences of Clinical Respiratory Isolates of Mycobacterium goodii Recovered in Ireland.</title>
        <authorList>
            <person name="Flanagan P.R."/>
            <person name="Mok S."/>
            <person name="Roycroft E."/>
            <person name="Rogers T.R."/>
            <person name="Fitzgibbon M."/>
        </authorList>
    </citation>
    <scope>NUCLEOTIDE SEQUENCE [LARGE SCALE GENOMIC DNA]</scope>
    <source>
        <strain evidence="2 3">14IE55</strain>
    </source>
</reference>
<proteinExistence type="predicted"/>
<dbReference type="EMBL" id="JAHBOM010000010">
    <property type="protein sequence ID" value="MBU8824125.1"/>
    <property type="molecule type" value="Genomic_DNA"/>
</dbReference>
<evidence type="ECO:0000313" key="3">
    <source>
        <dbReference type="Proteomes" id="UP000696413"/>
    </source>
</evidence>
<feature type="region of interest" description="Disordered" evidence="1">
    <location>
        <begin position="64"/>
        <end position="88"/>
    </location>
</feature>
<protein>
    <submittedName>
        <fullName evidence="2">Uncharacterized protein</fullName>
    </submittedName>
</protein>
<evidence type="ECO:0000313" key="2">
    <source>
        <dbReference type="EMBL" id="MBU8824125.1"/>
    </source>
</evidence>
<keyword evidence="3" id="KW-1185">Reference proteome</keyword>
<dbReference type="RefSeq" id="WP_214394976.1">
    <property type="nucleotide sequence ID" value="NZ_JAHBOL010000014.1"/>
</dbReference>